<comment type="similarity">
    <text evidence="2">Belongs to the transferase hexapeptide repeat family.</text>
</comment>
<dbReference type="CDD" id="cd03354">
    <property type="entry name" value="LbH_SAT"/>
    <property type="match status" value="1"/>
</dbReference>
<gene>
    <name evidence="12" type="ORF">DFJ68_2658</name>
</gene>
<accession>A0A495Y193</accession>
<dbReference type="InterPro" id="IPR005881">
    <property type="entry name" value="Ser_O-AcTrfase"/>
</dbReference>
<dbReference type="EMBL" id="RBXT01000001">
    <property type="protein sequence ID" value="RKT79195.1"/>
    <property type="molecule type" value="Genomic_DNA"/>
</dbReference>
<dbReference type="InterPro" id="IPR045304">
    <property type="entry name" value="LbH_SAT"/>
</dbReference>
<dbReference type="Gene3D" id="1.10.3130.10">
    <property type="entry name" value="serine acetyltransferase, domain 1"/>
    <property type="match status" value="1"/>
</dbReference>
<evidence type="ECO:0000313" key="12">
    <source>
        <dbReference type="EMBL" id="RKT79195.1"/>
    </source>
</evidence>
<comment type="pathway">
    <text evidence="1">Amino-acid biosynthesis; L-cysteine biosynthesis; L-cysteine from L-serine: step 1/2.</text>
</comment>
<dbReference type="UniPathway" id="UPA00136">
    <property type="reaction ID" value="UER00199"/>
</dbReference>
<keyword evidence="9" id="KW-0012">Acyltransferase</keyword>
<dbReference type="InterPro" id="IPR018357">
    <property type="entry name" value="Hexapep_transf_CS"/>
</dbReference>
<dbReference type="FunFam" id="2.160.10.10:FF:000007">
    <property type="entry name" value="Serine acetyltransferase"/>
    <property type="match status" value="1"/>
</dbReference>
<evidence type="ECO:0000256" key="10">
    <source>
        <dbReference type="ARBA" id="ARBA00049486"/>
    </source>
</evidence>
<sequence length="258" mass="26708">MSAARSTPDPAVGTTEAATAPPPGPPALSLVRRETDARSASLSATDAGGPGHVAPAARTVRRAARLAAAARLVRDRAVEDLDAALARDPAATSRLEILLTSPGLHAIWAHRATHALWSRPGGRLPARVLAQGVRFATGVEIHPGATLGRRFFIDHGMGVVIGETAEVGDDVMLYHGVTLGGRSLHPVKRHPTVGNRVTIGAGARVLGPLDIGDDVQIGANSVVVKDVPSGAVATGIPATVRFPKRDATNQWVDPAIFI</sequence>
<evidence type="ECO:0000256" key="9">
    <source>
        <dbReference type="ARBA" id="ARBA00023315"/>
    </source>
</evidence>
<feature type="compositionally biased region" description="Low complexity" evidence="11">
    <location>
        <begin position="10"/>
        <end position="19"/>
    </location>
</feature>
<evidence type="ECO:0000256" key="4">
    <source>
        <dbReference type="ARBA" id="ARBA00018522"/>
    </source>
</evidence>
<dbReference type="Gene3D" id="2.160.10.10">
    <property type="entry name" value="Hexapeptide repeat proteins"/>
    <property type="match status" value="1"/>
</dbReference>
<name>A0A495Y193_9MICO</name>
<dbReference type="InterPro" id="IPR053376">
    <property type="entry name" value="Serine_acetyltransferase"/>
</dbReference>
<proteinExistence type="inferred from homology"/>
<evidence type="ECO:0000256" key="1">
    <source>
        <dbReference type="ARBA" id="ARBA00004876"/>
    </source>
</evidence>
<evidence type="ECO:0000256" key="8">
    <source>
        <dbReference type="ARBA" id="ARBA00023192"/>
    </source>
</evidence>
<keyword evidence="5" id="KW-0028">Amino-acid biosynthesis</keyword>
<dbReference type="NCBIfam" id="NF041874">
    <property type="entry name" value="EPS_EpsC"/>
    <property type="match status" value="1"/>
</dbReference>
<comment type="caution">
    <text evidence="12">The sequence shown here is derived from an EMBL/GenBank/DDBJ whole genome shotgun (WGS) entry which is preliminary data.</text>
</comment>
<dbReference type="GO" id="GO:0005737">
    <property type="term" value="C:cytoplasm"/>
    <property type="evidence" value="ECO:0007669"/>
    <property type="project" value="InterPro"/>
</dbReference>
<reference evidence="12 13" key="1">
    <citation type="submission" date="2018-10" db="EMBL/GenBank/DDBJ databases">
        <title>Sequencing the genomes of 1000 actinobacteria strains.</title>
        <authorList>
            <person name="Klenk H.-P."/>
        </authorList>
    </citation>
    <scope>NUCLEOTIDE SEQUENCE [LARGE SCALE GENOMIC DNA]</scope>
    <source>
        <strain evidence="12 13">DSM 44267</strain>
    </source>
</reference>
<dbReference type="InterPro" id="IPR001451">
    <property type="entry name" value="Hexapep"/>
</dbReference>
<dbReference type="NCBIfam" id="TIGR01172">
    <property type="entry name" value="cysE"/>
    <property type="match status" value="1"/>
</dbReference>
<evidence type="ECO:0000256" key="6">
    <source>
        <dbReference type="ARBA" id="ARBA00022679"/>
    </source>
</evidence>
<dbReference type="SUPFAM" id="SSF51161">
    <property type="entry name" value="Trimeric LpxA-like enzymes"/>
    <property type="match status" value="1"/>
</dbReference>
<organism evidence="12 13">
    <name type="scientific">Terracoccus luteus</name>
    <dbReference type="NCBI Taxonomy" id="53356"/>
    <lineage>
        <taxon>Bacteria</taxon>
        <taxon>Bacillati</taxon>
        <taxon>Actinomycetota</taxon>
        <taxon>Actinomycetes</taxon>
        <taxon>Micrococcales</taxon>
        <taxon>Intrasporangiaceae</taxon>
        <taxon>Terracoccus</taxon>
    </lineage>
</organism>
<dbReference type="PANTHER" id="PTHR42811">
    <property type="entry name" value="SERINE ACETYLTRANSFERASE"/>
    <property type="match status" value="1"/>
</dbReference>
<keyword evidence="6 12" id="KW-0808">Transferase</keyword>
<dbReference type="EC" id="2.3.1.30" evidence="3"/>
<evidence type="ECO:0000313" key="13">
    <source>
        <dbReference type="Proteomes" id="UP000278440"/>
    </source>
</evidence>
<dbReference type="AlphaFoldDB" id="A0A495Y193"/>
<dbReference type="GO" id="GO:0006535">
    <property type="term" value="P:cysteine biosynthetic process from serine"/>
    <property type="evidence" value="ECO:0007669"/>
    <property type="project" value="InterPro"/>
</dbReference>
<feature type="region of interest" description="Disordered" evidence="11">
    <location>
        <begin position="1"/>
        <end position="53"/>
    </location>
</feature>
<evidence type="ECO:0000256" key="11">
    <source>
        <dbReference type="SAM" id="MobiDB-lite"/>
    </source>
</evidence>
<dbReference type="InterPro" id="IPR011004">
    <property type="entry name" value="Trimer_LpxA-like_sf"/>
</dbReference>
<evidence type="ECO:0000256" key="5">
    <source>
        <dbReference type="ARBA" id="ARBA00022605"/>
    </source>
</evidence>
<dbReference type="PROSITE" id="PS00101">
    <property type="entry name" value="HEXAPEP_TRANSFERASES"/>
    <property type="match status" value="1"/>
</dbReference>
<keyword evidence="7" id="KW-0677">Repeat</keyword>
<dbReference type="Proteomes" id="UP000278440">
    <property type="component" value="Unassembled WGS sequence"/>
</dbReference>
<keyword evidence="13" id="KW-1185">Reference proteome</keyword>
<protein>
    <recommendedName>
        <fullName evidence="4">Serine acetyltransferase</fullName>
        <ecNumber evidence="3">2.3.1.30</ecNumber>
    </recommendedName>
</protein>
<evidence type="ECO:0000256" key="2">
    <source>
        <dbReference type="ARBA" id="ARBA00007274"/>
    </source>
</evidence>
<evidence type="ECO:0000256" key="7">
    <source>
        <dbReference type="ARBA" id="ARBA00022737"/>
    </source>
</evidence>
<dbReference type="InterPro" id="IPR042122">
    <property type="entry name" value="Ser_AcTrfase_N_sf"/>
</dbReference>
<dbReference type="GO" id="GO:0009001">
    <property type="term" value="F:serine O-acetyltransferase activity"/>
    <property type="evidence" value="ECO:0007669"/>
    <property type="project" value="UniProtKB-EC"/>
</dbReference>
<keyword evidence="8" id="KW-0198">Cysteine biosynthesis</keyword>
<comment type="catalytic activity">
    <reaction evidence="10">
        <text>L-serine + acetyl-CoA = O-acetyl-L-serine + CoA</text>
        <dbReference type="Rhea" id="RHEA:24560"/>
        <dbReference type="ChEBI" id="CHEBI:33384"/>
        <dbReference type="ChEBI" id="CHEBI:57287"/>
        <dbReference type="ChEBI" id="CHEBI:57288"/>
        <dbReference type="ChEBI" id="CHEBI:58340"/>
        <dbReference type="EC" id="2.3.1.30"/>
    </reaction>
</comment>
<evidence type="ECO:0000256" key="3">
    <source>
        <dbReference type="ARBA" id="ARBA00013266"/>
    </source>
</evidence>
<dbReference type="Pfam" id="PF00132">
    <property type="entry name" value="Hexapep"/>
    <property type="match status" value="1"/>
</dbReference>